<dbReference type="InterPro" id="IPR005358">
    <property type="entry name" value="Puta_zinc/iron-chelating_dom"/>
</dbReference>
<reference evidence="2" key="1">
    <citation type="submission" date="2016-10" db="EMBL/GenBank/DDBJ databases">
        <authorList>
            <person name="Varghese N."/>
            <person name="Submissions S."/>
        </authorList>
    </citation>
    <scope>NUCLEOTIDE SEQUENCE [LARGE SCALE GENOMIC DNA]</scope>
    <source>
        <strain evidence="2">DSM 17038</strain>
    </source>
</reference>
<organism evidence="1 2">
    <name type="scientific">Desulfotruncus arcticus DSM 17038</name>
    <dbReference type="NCBI Taxonomy" id="1121424"/>
    <lineage>
        <taxon>Bacteria</taxon>
        <taxon>Bacillati</taxon>
        <taxon>Bacillota</taxon>
        <taxon>Clostridia</taxon>
        <taxon>Eubacteriales</taxon>
        <taxon>Desulfallaceae</taxon>
        <taxon>Desulfotruncus</taxon>
    </lineage>
</organism>
<evidence type="ECO:0000313" key="2">
    <source>
        <dbReference type="Proteomes" id="UP000199337"/>
    </source>
</evidence>
<dbReference type="EMBL" id="FOOX01000010">
    <property type="protein sequence ID" value="SFG83773.1"/>
    <property type="molecule type" value="Genomic_DNA"/>
</dbReference>
<name>A0A1I2V423_9FIRM</name>
<dbReference type="PANTHER" id="PTHR35866:SF2">
    <property type="entry name" value="YKGJ FAMILY CYSTEINE CLUSTER PROTEIN"/>
    <property type="match status" value="1"/>
</dbReference>
<dbReference type="RefSeq" id="WP_165613531.1">
    <property type="nucleotide sequence ID" value="NZ_FOOX01000010.1"/>
</dbReference>
<dbReference type="STRING" id="341036.SAMN05660649_02878"/>
<gene>
    <name evidence="1" type="ORF">SAMN05660649_02878</name>
</gene>
<evidence type="ECO:0000313" key="1">
    <source>
        <dbReference type="EMBL" id="SFG83773.1"/>
    </source>
</evidence>
<dbReference type="Proteomes" id="UP000199337">
    <property type="component" value="Unassembled WGS sequence"/>
</dbReference>
<keyword evidence="2" id="KW-1185">Reference proteome</keyword>
<dbReference type="Pfam" id="PF03692">
    <property type="entry name" value="CxxCxxCC"/>
    <property type="match status" value="1"/>
</dbReference>
<dbReference type="PANTHER" id="PTHR35866">
    <property type="entry name" value="PUTATIVE-RELATED"/>
    <property type="match status" value="1"/>
</dbReference>
<proteinExistence type="predicted"/>
<dbReference type="AlphaFoldDB" id="A0A1I2V423"/>
<accession>A0A1I2V423</accession>
<sequence>MRRANAVQVFLQNYNNDYGYDLVVADESATVQDYLDALNQAIEEYSFTRGRNKILSCRGCDLCCAERAPLTAIDLYNINDYLKVCDESLQKTLDRIGYIMVNGPAVDITLRRGEDERCIFLGRKNGLCTIYSARPLVCQTFICCPSSTKAARLREIIVNYGEDELVRQWLWQAVELGYPPGFHEGFRPKINLKDWKPNGFSAKRNYREVKIKEISPPNLWKQLYKQG</sequence>
<protein>
    <submittedName>
        <fullName evidence="1">Putative zinc-or iron-chelating domain-containing protein</fullName>
    </submittedName>
</protein>